<evidence type="ECO:0000256" key="2">
    <source>
        <dbReference type="PROSITE-ProRule" id="PRU00703"/>
    </source>
</evidence>
<dbReference type="Pfam" id="PF00571">
    <property type="entry name" value="CBS"/>
    <property type="match status" value="2"/>
</dbReference>
<dbReference type="AlphaFoldDB" id="A0A897MW71"/>
<sequence length="155" mass="17502">MTEPVETVHRDSRVDDVLERLAQADFEGFPVVDDDERVVGIVTQTDLVRLFRKKDRIVWIPIGVPPFSETLTYGFDLSLDELDIGIDAAKAARKPIHEIMTTDVVTVTPDTALEEVIVLLTDEERDINRLPVVEDHRIVGIVTREDALRAVRDNS</sequence>
<evidence type="ECO:0000313" key="4">
    <source>
        <dbReference type="EMBL" id="QSG02545.1"/>
    </source>
</evidence>
<dbReference type="Gene3D" id="3.10.580.10">
    <property type="entry name" value="CBS-domain"/>
    <property type="match status" value="1"/>
</dbReference>
<dbReference type="PANTHER" id="PTHR43080:SF2">
    <property type="entry name" value="CBS DOMAIN-CONTAINING PROTEIN"/>
    <property type="match status" value="1"/>
</dbReference>
<name>A0A897MW71_9EURY</name>
<dbReference type="SUPFAM" id="SSF54631">
    <property type="entry name" value="CBS-domain pair"/>
    <property type="match status" value="1"/>
</dbReference>
<dbReference type="InterPro" id="IPR046342">
    <property type="entry name" value="CBS_dom_sf"/>
</dbReference>
<dbReference type="Proteomes" id="UP000663586">
    <property type="component" value="Chromosome"/>
</dbReference>
<protein>
    <submittedName>
        <fullName evidence="4">CBS domain</fullName>
    </submittedName>
</protein>
<dbReference type="PROSITE" id="PS51371">
    <property type="entry name" value="CBS"/>
    <property type="match status" value="2"/>
</dbReference>
<keyword evidence="1 2" id="KW-0129">CBS domain</keyword>
<accession>A0A897MW71</accession>
<gene>
    <name evidence="4" type="ORF">AArcS_1330</name>
</gene>
<reference evidence="4" key="1">
    <citation type="submission" date="2020-11" db="EMBL/GenBank/DDBJ databases">
        <title>Carbohydrate-dependent, anaerobic sulfur respiration: A novel catabolism in halophilic archaea.</title>
        <authorList>
            <person name="Sorokin D.Y."/>
            <person name="Messina E."/>
            <person name="Smedile F."/>
            <person name="La Cono V."/>
            <person name="Hallsworth J.E."/>
            <person name="Yakimov M.M."/>
        </authorList>
    </citation>
    <scope>NUCLEOTIDE SEQUENCE</scope>
    <source>
        <strain evidence="4">AArc-S</strain>
    </source>
</reference>
<dbReference type="PANTHER" id="PTHR43080">
    <property type="entry name" value="CBS DOMAIN-CONTAINING PROTEIN CBSX3, MITOCHONDRIAL"/>
    <property type="match status" value="1"/>
</dbReference>
<dbReference type="KEGG" id="hara:AArcS_1330"/>
<evidence type="ECO:0000259" key="3">
    <source>
        <dbReference type="PROSITE" id="PS51371"/>
    </source>
</evidence>
<evidence type="ECO:0000256" key="1">
    <source>
        <dbReference type="ARBA" id="ARBA00023122"/>
    </source>
</evidence>
<dbReference type="InterPro" id="IPR051257">
    <property type="entry name" value="Diverse_CBS-Domain"/>
</dbReference>
<dbReference type="EMBL" id="CP064786">
    <property type="protein sequence ID" value="QSG02545.1"/>
    <property type="molecule type" value="Genomic_DNA"/>
</dbReference>
<proteinExistence type="predicted"/>
<dbReference type="SMART" id="SM00116">
    <property type="entry name" value="CBS"/>
    <property type="match status" value="2"/>
</dbReference>
<feature type="domain" description="CBS" evidence="3">
    <location>
        <begin position="1"/>
        <end position="57"/>
    </location>
</feature>
<feature type="domain" description="CBS" evidence="3">
    <location>
        <begin position="100"/>
        <end position="155"/>
    </location>
</feature>
<dbReference type="InterPro" id="IPR000644">
    <property type="entry name" value="CBS_dom"/>
</dbReference>
<keyword evidence="5" id="KW-1185">Reference proteome</keyword>
<evidence type="ECO:0000313" key="5">
    <source>
        <dbReference type="Proteomes" id="UP000663586"/>
    </source>
</evidence>
<organism evidence="4 5">
    <name type="scientific">Natranaeroarchaeum sulfidigenes</name>
    <dbReference type="NCBI Taxonomy" id="2784880"/>
    <lineage>
        <taxon>Archaea</taxon>
        <taxon>Methanobacteriati</taxon>
        <taxon>Methanobacteriota</taxon>
        <taxon>Stenosarchaea group</taxon>
        <taxon>Halobacteria</taxon>
        <taxon>Halobacteriales</taxon>
        <taxon>Natronoarchaeaceae</taxon>
        <taxon>Natranaeroarchaeum</taxon>
    </lineage>
</organism>